<evidence type="ECO:0000313" key="3">
    <source>
        <dbReference type="Proteomes" id="UP001211907"/>
    </source>
</evidence>
<comment type="caution">
    <text evidence="2">The sequence shown here is derived from an EMBL/GenBank/DDBJ whole genome shotgun (WGS) entry which is preliminary data.</text>
</comment>
<gene>
    <name evidence="2" type="ORF">HK100_010679</name>
</gene>
<keyword evidence="1" id="KW-0175">Coiled coil</keyword>
<feature type="non-terminal residue" evidence="2">
    <location>
        <position position="183"/>
    </location>
</feature>
<sequence>NLKNSNETVADLRTKLGASEQIKIDSVREAREEETALRNKLYAEKATLEHQIVELQKLIDQIQRTEQAAKHELEEEITRIKRQTTAQTSTTNTLTSENKTLSHEIQTLLSQSTAYQSRVQDLESKIQTLLAEKQDACHEIDNLNDRIVHLEESLQGTRMEAVQKDENLAKEEQAYKHNLDLYR</sequence>
<name>A0AAD5SLD7_9FUNG</name>
<feature type="non-terminal residue" evidence="2">
    <location>
        <position position="1"/>
    </location>
</feature>
<dbReference type="Proteomes" id="UP001211907">
    <property type="component" value="Unassembled WGS sequence"/>
</dbReference>
<protein>
    <submittedName>
        <fullName evidence="2">Uncharacterized protein</fullName>
    </submittedName>
</protein>
<dbReference type="EMBL" id="JADGJH010005991">
    <property type="protein sequence ID" value="KAJ3078536.1"/>
    <property type="molecule type" value="Genomic_DNA"/>
</dbReference>
<dbReference type="Gene3D" id="1.10.287.1490">
    <property type="match status" value="1"/>
</dbReference>
<evidence type="ECO:0000256" key="1">
    <source>
        <dbReference type="SAM" id="Coils"/>
    </source>
</evidence>
<keyword evidence="3" id="KW-1185">Reference proteome</keyword>
<dbReference type="AlphaFoldDB" id="A0AAD5SLD7"/>
<evidence type="ECO:0000313" key="2">
    <source>
        <dbReference type="EMBL" id="KAJ3078536.1"/>
    </source>
</evidence>
<organism evidence="2 3">
    <name type="scientific">Physocladia obscura</name>
    <dbReference type="NCBI Taxonomy" id="109957"/>
    <lineage>
        <taxon>Eukaryota</taxon>
        <taxon>Fungi</taxon>
        <taxon>Fungi incertae sedis</taxon>
        <taxon>Chytridiomycota</taxon>
        <taxon>Chytridiomycota incertae sedis</taxon>
        <taxon>Chytridiomycetes</taxon>
        <taxon>Chytridiales</taxon>
        <taxon>Chytriomycetaceae</taxon>
        <taxon>Physocladia</taxon>
    </lineage>
</organism>
<proteinExistence type="predicted"/>
<feature type="coiled-coil region" evidence="1">
    <location>
        <begin position="38"/>
        <end position="160"/>
    </location>
</feature>
<accession>A0AAD5SLD7</accession>
<reference evidence="2" key="1">
    <citation type="submission" date="2020-05" db="EMBL/GenBank/DDBJ databases">
        <title>Phylogenomic resolution of chytrid fungi.</title>
        <authorList>
            <person name="Stajich J.E."/>
            <person name="Amses K."/>
            <person name="Simmons R."/>
            <person name="Seto K."/>
            <person name="Myers J."/>
            <person name="Bonds A."/>
            <person name="Quandt C.A."/>
            <person name="Barry K."/>
            <person name="Liu P."/>
            <person name="Grigoriev I."/>
            <person name="Longcore J.E."/>
            <person name="James T.Y."/>
        </authorList>
    </citation>
    <scope>NUCLEOTIDE SEQUENCE</scope>
    <source>
        <strain evidence="2">JEL0513</strain>
    </source>
</reference>